<evidence type="ECO:0000313" key="7">
    <source>
        <dbReference type="Proteomes" id="UP000677918"/>
    </source>
</evidence>
<evidence type="ECO:0000256" key="3">
    <source>
        <dbReference type="ARBA" id="ARBA00022801"/>
    </source>
</evidence>
<evidence type="ECO:0000256" key="4">
    <source>
        <dbReference type="ARBA" id="ARBA00022833"/>
    </source>
</evidence>
<dbReference type="Pfam" id="PF02633">
    <property type="entry name" value="Creatininase"/>
    <property type="match status" value="1"/>
</dbReference>
<comment type="similarity">
    <text evidence="5">Belongs to the creatininase superfamily.</text>
</comment>
<keyword evidence="7" id="KW-1185">Reference proteome</keyword>
<evidence type="ECO:0000256" key="2">
    <source>
        <dbReference type="ARBA" id="ARBA00022723"/>
    </source>
</evidence>
<dbReference type="InterPro" id="IPR003785">
    <property type="entry name" value="Creatininase/forma_Hydrolase"/>
</dbReference>
<reference evidence="6" key="1">
    <citation type="submission" date="2021-04" db="EMBL/GenBank/DDBJ databases">
        <title>Draft genome sequence of Xylanibacillus composti strain K13.</title>
        <authorList>
            <person name="Uke A."/>
            <person name="Chhe C."/>
            <person name="Baramee S."/>
            <person name="Kosugi A."/>
        </authorList>
    </citation>
    <scope>NUCLEOTIDE SEQUENCE</scope>
    <source>
        <strain evidence="6">K13</strain>
    </source>
</reference>
<name>A0A8J4H3B8_9BACL</name>
<keyword evidence="4" id="KW-0862">Zinc</keyword>
<comment type="cofactor">
    <cofactor evidence="1">
        <name>Zn(2+)</name>
        <dbReference type="ChEBI" id="CHEBI:29105"/>
    </cofactor>
</comment>
<proteinExistence type="inferred from homology"/>
<evidence type="ECO:0000313" key="6">
    <source>
        <dbReference type="EMBL" id="GIQ70094.1"/>
    </source>
</evidence>
<dbReference type="GO" id="GO:0046872">
    <property type="term" value="F:metal ion binding"/>
    <property type="evidence" value="ECO:0007669"/>
    <property type="project" value="UniProtKB-KW"/>
</dbReference>
<comment type="caution">
    <text evidence="6">The sequence shown here is derived from an EMBL/GenBank/DDBJ whole genome shotgun (WGS) entry which is preliminary data.</text>
</comment>
<evidence type="ECO:0000256" key="1">
    <source>
        <dbReference type="ARBA" id="ARBA00001947"/>
    </source>
</evidence>
<dbReference type="Proteomes" id="UP000677918">
    <property type="component" value="Unassembled WGS sequence"/>
</dbReference>
<dbReference type="InterPro" id="IPR024087">
    <property type="entry name" value="Creatininase-like_sf"/>
</dbReference>
<dbReference type="RefSeq" id="WP_213412873.1">
    <property type="nucleotide sequence ID" value="NZ_BOVK01000040.1"/>
</dbReference>
<gene>
    <name evidence="6" type="ORF">XYCOK13_29180</name>
</gene>
<dbReference type="EMBL" id="BOVK01000040">
    <property type="protein sequence ID" value="GIQ70094.1"/>
    <property type="molecule type" value="Genomic_DNA"/>
</dbReference>
<dbReference type="PANTHER" id="PTHR35005">
    <property type="entry name" value="3-DEHYDRO-SCYLLO-INOSOSE HYDROLASE"/>
    <property type="match status" value="1"/>
</dbReference>
<dbReference type="SUPFAM" id="SSF102215">
    <property type="entry name" value="Creatininase"/>
    <property type="match status" value="1"/>
</dbReference>
<dbReference type="AlphaFoldDB" id="A0A8J4H3B8"/>
<dbReference type="GO" id="GO:0009231">
    <property type="term" value="P:riboflavin biosynthetic process"/>
    <property type="evidence" value="ECO:0007669"/>
    <property type="project" value="TreeGrafter"/>
</dbReference>
<organism evidence="6 7">
    <name type="scientific">Xylanibacillus composti</name>
    <dbReference type="NCBI Taxonomy" id="1572762"/>
    <lineage>
        <taxon>Bacteria</taxon>
        <taxon>Bacillati</taxon>
        <taxon>Bacillota</taxon>
        <taxon>Bacilli</taxon>
        <taxon>Bacillales</taxon>
        <taxon>Paenibacillaceae</taxon>
        <taxon>Xylanibacillus</taxon>
    </lineage>
</organism>
<dbReference type="Gene3D" id="3.40.50.10310">
    <property type="entry name" value="Creatininase"/>
    <property type="match status" value="1"/>
</dbReference>
<keyword evidence="3" id="KW-0378">Hydrolase</keyword>
<evidence type="ECO:0000256" key="5">
    <source>
        <dbReference type="ARBA" id="ARBA00024029"/>
    </source>
</evidence>
<keyword evidence="2" id="KW-0479">Metal-binding</keyword>
<sequence>MKTLPWQYFEKEVSDKKVAILPVGSIEQHGLHAPLGTDLFIAEGLAGTAEAHEDAIVLPSIPVGVAEYHRDFAGSLWVKPETLKQYVGEIIGSLIFHGIKKVIIVNGHGGNREPMKEMARYLMLDNPGISIVVWTWFESIEADIIKMYGRRPPLHADETETAMLMAIQPDSIKPEHYEESAKGAGEWGKFYKGTMVSQVVKDFSPTGATGNPALTDPERGKHMFELSKENLKELIRYMSDL</sequence>
<dbReference type="GO" id="GO:0016811">
    <property type="term" value="F:hydrolase activity, acting on carbon-nitrogen (but not peptide) bonds, in linear amides"/>
    <property type="evidence" value="ECO:0007669"/>
    <property type="project" value="TreeGrafter"/>
</dbReference>
<accession>A0A8J4H3B8</accession>
<dbReference type="PANTHER" id="PTHR35005:SF1">
    <property type="entry name" value="2-AMINO-5-FORMYLAMINO-6-RIBOSYLAMINOPYRIMIDIN-4(3H)-ONE 5'-MONOPHOSPHATE DEFORMYLASE"/>
    <property type="match status" value="1"/>
</dbReference>
<protein>
    <submittedName>
        <fullName evidence="6">Creatininase</fullName>
    </submittedName>
</protein>